<evidence type="ECO:0000259" key="15">
    <source>
        <dbReference type="PROSITE" id="PS50109"/>
    </source>
</evidence>
<keyword evidence="12" id="KW-0902">Two-component regulatory system</keyword>
<name>A0A5M9HXG3_9FIRM</name>
<evidence type="ECO:0000256" key="4">
    <source>
        <dbReference type="ARBA" id="ARBA00022475"/>
    </source>
</evidence>
<evidence type="ECO:0000256" key="9">
    <source>
        <dbReference type="ARBA" id="ARBA00022777"/>
    </source>
</evidence>
<evidence type="ECO:0000256" key="3">
    <source>
        <dbReference type="ARBA" id="ARBA00012438"/>
    </source>
</evidence>
<dbReference type="CDD" id="cd00082">
    <property type="entry name" value="HisKA"/>
    <property type="match status" value="1"/>
</dbReference>
<keyword evidence="8" id="KW-0547">Nucleotide-binding</keyword>
<keyword evidence="4" id="KW-1003">Cell membrane</keyword>
<keyword evidence="10" id="KW-0067">ATP-binding</keyword>
<dbReference type="PANTHER" id="PTHR45528">
    <property type="entry name" value="SENSOR HISTIDINE KINASE CPXA"/>
    <property type="match status" value="1"/>
</dbReference>
<accession>A0A5M9HXG3</accession>
<comment type="catalytic activity">
    <reaction evidence="1">
        <text>ATP + protein L-histidine = ADP + protein N-phospho-L-histidine.</text>
        <dbReference type="EC" id="2.7.13.3"/>
    </reaction>
</comment>
<keyword evidence="13 14" id="KW-0472">Membrane</keyword>
<dbReference type="InterPro" id="IPR003594">
    <property type="entry name" value="HATPase_dom"/>
</dbReference>
<dbReference type="Gene3D" id="1.10.287.130">
    <property type="match status" value="1"/>
</dbReference>
<evidence type="ECO:0000256" key="2">
    <source>
        <dbReference type="ARBA" id="ARBA00004651"/>
    </source>
</evidence>
<evidence type="ECO:0000313" key="17">
    <source>
        <dbReference type="Proteomes" id="UP000322025"/>
    </source>
</evidence>
<feature type="domain" description="Histidine kinase" evidence="15">
    <location>
        <begin position="650"/>
        <end position="847"/>
    </location>
</feature>
<feature type="transmembrane region" description="Helical" evidence="14">
    <location>
        <begin position="488"/>
        <end position="510"/>
    </location>
</feature>
<dbReference type="OrthoDB" id="9792991at2"/>
<dbReference type="SMART" id="SM00388">
    <property type="entry name" value="HisKA"/>
    <property type="match status" value="1"/>
</dbReference>
<dbReference type="RefSeq" id="WP_150311622.1">
    <property type="nucleotide sequence ID" value="NZ_VMSO01000036.1"/>
</dbReference>
<dbReference type="InterPro" id="IPR003661">
    <property type="entry name" value="HisK_dim/P_dom"/>
</dbReference>
<evidence type="ECO:0000256" key="11">
    <source>
        <dbReference type="ARBA" id="ARBA00022989"/>
    </source>
</evidence>
<dbReference type="InterPro" id="IPR050398">
    <property type="entry name" value="HssS/ArlS-like"/>
</dbReference>
<dbReference type="GO" id="GO:0005886">
    <property type="term" value="C:plasma membrane"/>
    <property type="evidence" value="ECO:0007669"/>
    <property type="project" value="UniProtKB-SubCell"/>
</dbReference>
<dbReference type="SUPFAM" id="SSF55874">
    <property type="entry name" value="ATPase domain of HSP90 chaperone/DNA topoisomerase II/histidine kinase"/>
    <property type="match status" value="1"/>
</dbReference>
<evidence type="ECO:0000256" key="12">
    <source>
        <dbReference type="ARBA" id="ARBA00023012"/>
    </source>
</evidence>
<keyword evidence="11 14" id="KW-1133">Transmembrane helix</keyword>
<evidence type="ECO:0000256" key="10">
    <source>
        <dbReference type="ARBA" id="ARBA00022840"/>
    </source>
</evidence>
<protein>
    <recommendedName>
        <fullName evidence="3">histidine kinase</fullName>
        <ecNumber evidence="3">2.7.13.3</ecNumber>
    </recommendedName>
</protein>
<dbReference type="EC" id="2.7.13.3" evidence="3"/>
<gene>
    <name evidence="16" type="ORF">FNY66_14690</name>
</gene>
<keyword evidence="6" id="KW-0808">Transferase</keyword>
<dbReference type="Pfam" id="PF02518">
    <property type="entry name" value="HATPase_c"/>
    <property type="match status" value="1"/>
</dbReference>
<dbReference type="InterPro" id="IPR036890">
    <property type="entry name" value="HATPase_C_sf"/>
</dbReference>
<organism evidence="16 17">
    <name type="scientific">Mediterraneibacter catenae</name>
    <dbReference type="NCBI Taxonomy" id="2594882"/>
    <lineage>
        <taxon>Bacteria</taxon>
        <taxon>Bacillati</taxon>
        <taxon>Bacillota</taxon>
        <taxon>Clostridia</taxon>
        <taxon>Lachnospirales</taxon>
        <taxon>Lachnospiraceae</taxon>
        <taxon>Mediterraneibacter</taxon>
    </lineage>
</organism>
<dbReference type="SMART" id="SM00387">
    <property type="entry name" value="HATPase_c"/>
    <property type="match status" value="1"/>
</dbReference>
<dbReference type="AlphaFoldDB" id="A0A5M9HXG3"/>
<evidence type="ECO:0000256" key="5">
    <source>
        <dbReference type="ARBA" id="ARBA00022553"/>
    </source>
</evidence>
<dbReference type="Pfam" id="PF00512">
    <property type="entry name" value="HisKA"/>
    <property type="match status" value="1"/>
</dbReference>
<feature type="transmembrane region" description="Helical" evidence="14">
    <location>
        <begin position="385"/>
        <end position="407"/>
    </location>
</feature>
<dbReference type="Proteomes" id="UP000322025">
    <property type="component" value="Unassembled WGS sequence"/>
</dbReference>
<sequence>MNQWYRRTLTKVIVLLTGILSGAAFITSLGVILTFTDTVNPSEIMSLVQESYEESADFNMSVENAVSEVFEMFRLEDVFETDGAYDPDKEIDIMEYAGTGKAGGNNASGLMYTLEDLINWGEEFNSQGGGVYQEDVIVCQREDGTYYYYYRNDFFNLFENGEFTIEFEDEYQTQAAFLKELAEGGDVSGSESEMRIYDNEGNVLYTDCWNFGTALKENYAPAGADNLLQAVNSNPELNGRLSDIYDNLTFTLTNLYDEYTTYQSGWEYLEEGNTNFTYLYADRVTKQVFTNKGEYSDYKDVAAHIDEMKSEDSVKYIIVYPKLKDFETNMSISASGEWDSVRSYEPSRNSENILAVSIDTSYPIKDQFYEGSTHYNENIPFLRCALVLFIAGGILFIASAVWLAVTAGKKPGDEEIHLTVFDRWKTEIAAALVIGLWVLSTCILLGMRVTFGSWTDTAAVEYSAEEYVSTIPTAYSTLFTTAIDLADLVVIFLYGLFSFACFFAGYVSLVRRAKAKILWEGSLFHAMLVVTGQVWRERSVTLKAGAAVTGFLFIQWLAVLIRNIPFMLLALGADILVLWVVLSGAIAKNRIRKGIEEIAGGNLEYRIDLKWLHGAERDIAEKINNIGSGLNKAVDEAMRNERLKTDLITNVSHDIKTPLTSIINYVDILKRSNITDEKIRGYLDILEAKAQRLKTLTEDVVEASKVSSGNITLECMDMDLRELVQQTEGELAEKFAARNLTMVLNIPEEPAVIHVDGRRMWRVLENVFGNAAKYAMPGTRVYADLVLTDDKVEFSLKNVSEQQLNISADELTERFIRGDISRSTEGSGLGLSIAKSLTVMQGGEFELYLDGDLFRVNIRFARVPARAENKIDY</sequence>
<proteinExistence type="predicted"/>
<comment type="caution">
    <text evidence="16">The sequence shown here is derived from an EMBL/GenBank/DDBJ whole genome shotgun (WGS) entry which is preliminary data.</text>
</comment>
<dbReference type="GO" id="GO:0000155">
    <property type="term" value="F:phosphorelay sensor kinase activity"/>
    <property type="evidence" value="ECO:0007669"/>
    <property type="project" value="InterPro"/>
</dbReference>
<evidence type="ECO:0000313" key="16">
    <source>
        <dbReference type="EMBL" id="KAA8500216.1"/>
    </source>
</evidence>
<dbReference type="InterPro" id="IPR036097">
    <property type="entry name" value="HisK_dim/P_sf"/>
</dbReference>
<keyword evidence="7 14" id="KW-0812">Transmembrane</keyword>
<keyword evidence="9 16" id="KW-0418">Kinase</keyword>
<feature type="transmembrane region" description="Helical" evidence="14">
    <location>
        <begin position="541"/>
        <end position="561"/>
    </location>
</feature>
<dbReference type="InterPro" id="IPR005467">
    <property type="entry name" value="His_kinase_dom"/>
</dbReference>
<dbReference type="GO" id="GO:0005524">
    <property type="term" value="F:ATP binding"/>
    <property type="evidence" value="ECO:0007669"/>
    <property type="project" value="UniProtKB-KW"/>
</dbReference>
<keyword evidence="5" id="KW-0597">Phosphoprotein</keyword>
<evidence type="ECO:0000256" key="1">
    <source>
        <dbReference type="ARBA" id="ARBA00000085"/>
    </source>
</evidence>
<dbReference type="Gene3D" id="3.30.565.10">
    <property type="entry name" value="Histidine kinase-like ATPase, C-terminal domain"/>
    <property type="match status" value="1"/>
</dbReference>
<dbReference type="PROSITE" id="PS50109">
    <property type="entry name" value="HIS_KIN"/>
    <property type="match status" value="1"/>
</dbReference>
<dbReference type="PANTHER" id="PTHR45528:SF1">
    <property type="entry name" value="SENSOR HISTIDINE KINASE CPXA"/>
    <property type="match status" value="1"/>
</dbReference>
<feature type="transmembrane region" description="Helical" evidence="14">
    <location>
        <begin position="428"/>
        <end position="447"/>
    </location>
</feature>
<dbReference type="SUPFAM" id="SSF47384">
    <property type="entry name" value="Homodimeric domain of signal transducing histidine kinase"/>
    <property type="match status" value="1"/>
</dbReference>
<evidence type="ECO:0000256" key="6">
    <source>
        <dbReference type="ARBA" id="ARBA00022679"/>
    </source>
</evidence>
<reference evidence="16" key="1">
    <citation type="submission" date="2019-07" db="EMBL/GenBank/DDBJ databases">
        <authorList>
            <person name="Wongkuna S."/>
            <person name="Scaria J."/>
        </authorList>
    </citation>
    <scope>NUCLEOTIDE SEQUENCE [LARGE SCALE GENOMIC DNA]</scope>
    <source>
        <strain evidence="16">SW178</strain>
    </source>
</reference>
<feature type="transmembrane region" description="Helical" evidence="14">
    <location>
        <begin position="12"/>
        <end position="35"/>
    </location>
</feature>
<dbReference type="EMBL" id="VMSO01000036">
    <property type="protein sequence ID" value="KAA8500216.1"/>
    <property type="molecule type" value="Genomic_DNA"/>
</dbReference>
<evidence type="ECO:0000256" key="8">
    <source>
        <dbReference type="ARBA" id="ARBA00022741"/>
    </source>
</evidence>
<keyword evidence="17" id="KW-1185">Reference proteome</keyword>
<evidence type="ECO:0000256" key="7">
    <source>
        <dbReference type="ARBA" id="ARBA00022692"/>
    </source>
</evidence>
<evidence type="ECO:0000256" key="13">
    <source>
        <dbReference type="ARBA" id="ARBA00023136"/>
    </source>
</evidence>
<evidence type="ECO:0000256" key="14">
    <source>
        <dbReference type="SAM" id="Phobius"/>
    </source>
</evidence>
<feature type="transmembrane region" description="Helical" evidence="14">
    <location>
        <begin position="568"/>
        <end position="587"/>
    </location>
</feature>
<comment type="subcellular location">
    <subcellularLocation>
        <location evidence="2">Cell membrane</location>
        <topology evidence="2">Multi-pass membrane protein</topology>
    </subcellularLocation>
</comment>